<dbReference type="GO" id="GO:0005737">
    <property type="term" value="C:cytoplasm"/>
    <property type="evidence" value="ECO:0007669"/>
    <property type="project" value="TreeGrafter"/>
</dbReference>
<keyword evidence="7" id="KW-1185">Reference proteome</keyword>
<accession>A0AAN8G058</accession>
<evidence type="ECO:0000313" key="6">
    <source>
        <dbReference type="EMBL" id="KAK6167572.1"/>
    </source>
</evidence>
<dbReference type="Proteomes" id="UP001347796">
    <property type="component" value="Unassembled WGS sequence"/>
</dbReference>
<name>A0AAN8G058_PATCE</name>
<evidence type="ECO:0000256" key="3">
    <source>
        <dbReference type="ARBA" id="ARBA00022801"/>
    </source>
</evidence>
<reference evidence="6 7" key="1">
    <citation type="submission" date="2024-01" db="EMBL/GenBank/DDBJ databases">
        <title>The genome of the rayed Mediterranean limpet Patella caerulea (Linnaeus, 1758).</title>
        <authorList>
            <person name="Anh-Thu Weber A."/>
            <person name="Halstead-Nussloch G."/>
        </authorList>
    </citation>
    <scope>NUCLEOTIDE SEQUENCE [LARGE SCALE GENOMIC DNA]</scope>
    <source>
        <strain evidence="6">AATW-2023a</strain>
        <tissue evidence="6">Whole specimen</tissue>
    </source>
</reference>
<comment type="caution">
    <text evidence="6">The sequence shown here is derived from an EMBL/GenBank/DDBJ whole genome shotgun (WGS) entry which is preliminary data.</text>
</comment>
<keyword evidence="3" id="KW-0378">Hydrolase</keyword>
<evidence type="ECO:0000256" key="4">
    <source>
        <dbReference type="ARBA" id="ARBA00023098"/>
    </source>
</evidence>
<dbReference type="InterPro" id="IPR007053">
    <property type="entry name" value="LRAT_dom"/>
</dbReference>
<evidence type="ECO:0000259" key="5">
    <source>
        <dbReference type="PROSITE" id="PS51934"/>
    </source>
</evidence>
<gene>
    <name evidence="6" type="ORF">SNE40_021566</name>
</gene>
<comment type="similarity">
    <text evidence="1">Belongs to the H-rev107 family.</text>
</comment>
<dbReference type="Gene3D" id="3.90.1720.10">
    <property type="entry name" value="endopeptidase domain like (from Nostoc punctiforme)"/>
    <property type="match status" value="1"/>
</dbReference>
<feature type="domain" description="LRAT" evidence="5">
    <location>
        <begin position="26"/>
        <end position="136"/>
    </location>
</feature>
<dbReference type="GO" id="GO:0016410">
    <property type="term" value="F:N-acyltransferase activity"/>
    <property type="evidence" value="ECO:0007669"/>
    <property type="project" value="TreeGrafter"/>
</dbReference>
<dbReference type="AlphaFoldDB" id="A0AAN8G058"/>
<dbReference type="GO" id="GO:0008970">
    <property type="term" value="F:phospholipase A1 activity"/>
    <property type="evidence" value="ECO:0007669"/>
    <property type="project" value="TreeGrafter"/>
</dbReference>
<proteinExistence type="inferred from homology"/>
<dbReference type="PANTHER" id="PTHR13943">
    <property type="entry name" value="HRAS-LIKE SUPPRESSOR - RELATED"/>
    <property type="match status" value="1"/>
</dbReference>
<keyword evidence="2" id="KW-0808">Transferase</keyword>
<dbReference type="PANTHER" id="PTHR13943:SF77">
    <property type="entry name" value="LRAT DOMAIN-CONTAINING PROTEIN"/>
    <property type="match status" value="1"/>
</dbReference>
<dbReference type="GO" id="GO:0070292">
    <property type="term" value="P:N-acylphosphatidylethanolamine metabolic process"/>
    <property type="evidence" value="ECO:0007669"/>
    <property type="project" value="TreeGrafter"/>
</dbReference>
<keyword evidence="4" id="KW-0443">Lipid metabolism</keyword>
<dbReference type="GO" id="GO:0004623">
    <property type="term" value="F:phospholipase A2 activity"/>
    <property type="evidence" value="ECO:0007669"/>
    <property type="project" value="TreeGrafter"/>
</dbReference>
<protein>
    <recommendedName>
        <fullName evidence="5">LRAT domain-containing protein</fullName>
    </recommendedName>
</protein>
<evidence type="ECO:0000313" key="7">
    <source>
        <dbReference type="Proteomes" id="UP001347796"/>
    </source>
</evidence>
<dbReference type="Pfam" id="PF04970">
    <property type="entry name" value="LRAT"/>
    <property type="match status" value="1"/>
</dbReference>
<evidence type="ECO:0000256" key="1">
    <source>
        <dbReference type="ARBA" id="ARBA00007824"/>
    </source>
</evidence>
<organism evidence="6 7">
    <name type="scientific">Patella caerulea</name>
    <name type="common">Rayed Mediterranean limpet</name>
    <dbReference type="NCBI Taxonomy" id="87958"/>
    <lineage>
        <taxon>Eukaryota</taxon>
        <taxon>Metazoa</taxon>
        <taxon>Spiralia</taxon>
        <taxon>Lophotrochozoa</taxon>
        <taxon>Mollusca</taxon>
        <taxon>Gastropoda</taxon>
        <taxon>Patellogastropoda</taxon>
        <taxon>Patelloidea</taxon>
        <taxon>Patellidae</taxon>
        <taxon>Patella</taxon>
    </lineage>
</organism>
<dbReference type="PROSITE" id="PS51934">
    <property type="entry name" value="LRAT"/>
    <property type="match status" value="1"/>
</dbReference>
<dbReference type="InterPro" id="IPR051496">
    <property type="entry name" value="H-rev107_PLA/AT"/>
</dbReference>
<evidence type="ECO:0000256" key="2">
    <source>
        <dbReference type="ARBA" id="ARBA00022679"/>
    </source>
</evidence>
<sequence>MLKRLKKFVQAQTLLKDTDSLHIGDLIEIDRTIFSDWALYVGHNEVAHISGIDEDIPNGQAVVEICELTAVAEDHLVRVNNKEVPAKERNVTPLPVNVIMNTVTKLNGKTVPFNLMTRNYEHFVTEWKYGTGWSDQATTAISAMTMFSKPLKDPQRAHNAMLTGITTILESPANSP</sequence>
<dbReference type="EMBL" id="JAZGQO010000018">
    <property type="protein sequence ID" value="KAK6167572.1"/>
    <property type="molecule type" value="Genomic_DNA"/>
</dbReference>